<dbReference type="HOGENOM" id="CLU_2001118_0_0_5"/>
<organism evidence="1 2">
    <name type="scientific">Paramagnetospirillum magneticum (strain ATCC 700264 / AMB-1)</name>
    <name type="common">Magnetospirillum magneticum</name>
    <dbReference type="NCBI Taxonomy" id="342108"/>
    <lineage>
        <taxon>Bacteria</taxon>
        <taxon>Pseudomonadati</taxon>
        <taxon>Pseudomonadota</taxon>
        <taxon>Alphaproteobacteria</taxon>
        <taxon>Rhodospirillales</taxon>
        <taxon>Magnetospirillaceae</taxon>
        <taxon>Paramagnetospirillum</taxon>
    </lineage>
</organism>
<dbReference type="RefSeq" id="WP_011386168.1">
    <property type="nucleotide sequence ID" value="NC_007626.1"/>
</dbReference>
<sequence length="124" mass="13571">MARAADDIQLPEEARRLFEQMCTLLDAQTDGLALMAAAQDMVGALLRRDSDTQLREQTLGEISRFFLGIIKSPDLSEAYKMGRLKMFARATVKIMLDRRSHVAGGALPPPGLARRAADLEATPG</sequence>
<dbReference type="EMBL" id="AP007255">
    <property type="protein sequence ID" value="BAE52618.1"/>
    <property type="molecule type" value="Genomic_DNA"/>
</dbReference>
<dbReference type="STRING" id="342108.amb3814"/>
<gene>
    <name evidence="1" type="ordered locus">amb3814</name>
</gene>
<dbReference type="AlphaFoldDB" id="Q2W0K7"/>
<evidence type="ECO:0000313" key="2">
    <source>
        <dbReference type="Proteomes" id="UP000007058"/>
    </source>
</evidence>
<name>Q2W0K7_PARM1</name>
<dbReference type="OrthoDB" id="7358318at2"/>
<dbReference type="KEGG" id="mag:amb3814"/>
<keyword evidence="2" id="KW-1185">Reference proteome</keyword>
<protein>
    <submittedName>
        <fullName evidence="1">Uncharacterized protein</fullName>
    </submittedName>
</protein>
<accession>Q2W0K7</accession>
<proteinExistence type="predicted"/>
<reference evidence="1 2" key="1">
    <citation type="journal article" date="2005" name="DNA Res.">
        <title>Complete genome sequence of the facultative anaerobic magnetotactic bacterium Magnetospirillum sp. strain AMB-1.</title>
        <authorList>
            <person name="Matsunaga T."/>
            <person name="Okamura Y."/>
            <person name="Fukuda Y."/>
            <person name="Wahyudi A.T."/>
            <person name="Murase Y."/>
            <person name="Takeyama H."/>
        </authorList>
    </citation>
    <scope>NUCLEOTIDE SEQUENCE [LARGE SCALE GENOMIC DNA]</scope>
    <source>
        <strain evidence="2">ATCC 700264 / AMB-1</strain>
    </source>
</reference>
<dbReference type="Proteomes" id="UP000007058">
    <property type="component" value="Chromosome"/>
</dbReference>
<evidence type="ECO:0000313" key="1">
    <source>
        <dbReference type="EMBL" id="BAE52618.1"/>
    </source>
</evidence>